<dbReference type="InterPro" id="IPR036526">
    <property type="entry name" value="C-N_Hydrolase_sf"/>
</dbReference>
<dbReference type="AlphaFoldDB" id="A0A9D1FIE7"/>
<feature type="binding site" evidence="7">
    <location>
        <position position="437"/>
    </location>
    <ligand>
        <name>ATP</name>
        <dbReference type="ChEBI" id="CHEBI:30616"/>
    </ligand>
</feature>
<organism evidence="12 13">
    <name type="scientific">Candidatus Galligastranaerophilus intestinavium</name>
    <dbReference type="NCBI Taxonomy" id="2840836"/>
    <lineage>
        <taxon>Bacteria</taxon>
        <taxon>Candidatus Galligastranaerophilus</taxon>
    </lineage>
</organism>
<proteinExistence type="inferred from homology"/>
<dbReference type="InterPro" id="IPR003010">
    <property type="entry name" value="C-N_Hydrolase"/>
</dbReference>
<feature type="binding site" evidence="7">
    <location>
        <position position="193"/>
    </location>
    <ligand>
        <name>L-glutamine</name>
        <dbReference type="ChEBI" id="CHEBI:58359"/>
    </ligand>
</feature>
<comment type="similarity">
    <text evidence="10">Belongs to the NAD synthetase family.</text>
</comment>
<sequence>MQNDNILLAQLNPIVGNIEYNYNKALDYIERAKSQGVSLVVFPELFMLGYPPIDIIERYPLIVQENIQWLNKLVLHCNDISVLIGFCEFNDSNLGKKYFNSVAYISNGKIEKIIRKSLLPQYSEFNEGRYFQPAPFISAQRIIQFGKMRAGVIICEENWNDFDFFKKPLYDFDPFEKLVTEQKPDFIINLSASPTRTKKEQLLNNMLSFCAKKYSTPILYVNQTGSTDCISFCGTSRVYDKDGELIARAKSFDEDFFVVTPYKSPKNRIEPLVCGLEKTLNSQKEFSLDYEPDLERTYLTIVQAIRDYFNKNGFKRAVLGLSGGLDSSCCAALLSFALGAKNVVGVSMPSKITSSQSKNDARELAQNLGINFFEIPIKDMTDASSNTFNSIFDKVNSVWGDFRYKAPLTFDNIQARSRAMILWGISNEFSLTLPIATSDKSELYMGYATINGDMSGGFAPICDVTKTKLFALARWINLNAPIKNTIPEAVLKKPPGAELAINPKTGKPLLAEEALMPYEFLDEVIWRLENLQQTSDEMLRATFLYQKKHDITLEQKKMWLEKFAKRVQSAQFKWSIMPPGPIVDARSIVRAEYVQPISSKLKF</sequence>
<reference evidence="12" key="2">
    <citation type="journal article" date="2021" name="PeerJ">
        <title>Extensive microbial diversity within the chicken gut microbiome revealed by metagenomics and culture.</title>
        <authorList>
            <person name="Gilroy R."/>
            <person name="Ravi A."/>
            <person name="Getino M."/>
            <person name="Pursley I."/>
            <person name="Horton D.L."/>
            <person name="Alikhan N.F."/>
            <person name="Baker D."/>
            <person name="Gharbi K."/>
            <person name="Hall N."/>
            <person name="Watson M."/>
            <person name="Adriaenssens E.M."/>
            <person name="Foster-Nyarko E."/>
            <person name="Jarju S."/>
            <person name="Secka A."/>
            <person name="Antonio M."/>
            <person name="Oren A."/>
            <person name="Chaudhuri R.R."/>
            <person name="La Ragione R."/>
            <person name="Hildebrand F."/>
            <person name="Pallen M.J."/>
        </authorList>
    </citation>
    <scope>NUCLEOTIDE SEQUENCE</scope>
    <source>
        <strain evidence="12">CHK152-2871</strain>
    </source>
</reference>
<dbReference type="Gene3D" id="3.40.50.620">
    <property type="entry name" value="HUPs"/>
    <property type="match status" value="1"/>
</dbReference>
<keyword evidence="6 7" id="KW-0520">NAD</keyword>
<dbReference type="GO" id="GO:0009435">
    <property type="term" value="P:NAD+ biosynthetic process"/>
    <property type="evidence" value="ECO:0007669"/>
    <property type="project" value="UniProtKB-UniRule"/>
</dbReference>
<dbReference type="Pfam" id="PF00795">
    <property type="entry name" value="CN_hydrolase"/>
    <property type="match status" value="1"/>
</dbReference>
<dbReference type="EC" id="6.3.5.1" evidence="7 8"/>
<evidence type="ECO:0000259" key="11">
    <source>
        <dbReference type="PROSITE" id="PS50263"/>
    </source>
</evidence>
<dbReference type="InterPro" id="IPR014445">
    <property type="entry name" value="Gln-dep_NAD_synthase"/>
</dbReference>
<dbReference type="EMBL" id="DVJQ01000028">
    <property type="protein sequence ID" value="HIS74037.1"/>
    <property type="molecule type" value="Genomic_DNA"/>
</dbReference>
<reference evidence="12" key="1">
    <citation type="submission" date="2020-10" db="EMBL/GenBank/DDBJ databases">
        <authorList>
            <person name="Gilroy R."/>
        </authorList>
    </citation>
    <scope>NUCLEOTIDE SEQUENCE</scope>
    <source>
        <strain evidence="12">CHK152-2871</strain>
    </source>
</reference>
<feature type="domain" description="CN hydrolase" evidence="11">
    <location>
        <begin position="4"/>
        <end position="263"/>
    </location>
</feature>
<dbReference type="SUPFAM" id="SSF52402">
    <property type="entry name" value="Adenine nucleotide alpha hydrolases-like"/>
    <property type="match status" value="1"/>
</dbReference>
<dbReference type="InterPro" id="IPR000132">
    <property type="entry name" value="Nitrilase/CN_hydratase_CS"/>
</dbReference>
<evidence type="ECO:0000256" key="2">
    <source>
        <dbReference type="ARBA" id="ARBA00007145"/>
    </source>
</evidence>
<feature type="active site" description="Proton acceptor; for glutaminase activity" evidence="7">
    <location>
        <position position="44"/>
    </location>
</feature>
<evidence type="ECO:0000256" key="1">
    <source>
        <dbReference type="ARBA" id="ARBA00005188"/>
    </source>
</evidence>
<dbReference type="Gene3D" id="3.60.110.10">
    <property type="entry name" value="Carbon-nitrogen hydrolase"/>
    <property type="match status" value="1"/>
</dbReference>
<dbReference type="GO" id="GO:0003952">
    <property type="term" value="F:NAD+ synthase (glutamine-hydrolyzing) activity"/>
    <property type="evidence" value="ECO:0007669"/>
    <property type="project" value="UniProtKB-UniRule"/>
</dbReference>
<dbReference type="Pfam" id="PF02540">
    <property type="entry name" value="NAD_synthase"/>
    <property type="match status" value="1"/>
</dbReference>
<name>A0A9D1FIE7_9BACT</name>
<comment type="similarity">
    <text evidence="2 7 8">In the C-terminal section; belongs to the NAD synthetase family.</text>
</comment>
<evidence type="ECO:0000256" key="5">
    <source>
        <dbReference type="ARBA" id="ARBA00022840"/>
    </source>
</evidence>
<evidence type="ECO:0000256" key="7">
    <source>
        <dbReference type="HAMAP-Rule" id="MF_02090"/>
    </source>
</evidence>
<evidence type="ECO:0000256" key="3">
    <source>
        <dbReference type="ARBA" id="ARBA00022598"/>
    </source>
</evidence>
<protein>
    <recommendedName>
        <fullName evidence="7 8">Glutamine-dependent NAD(+) synthetase</fullName>
        <ecNumber evidence="7 8">6.3.5.1</ecNumber>
    </recommendedName>
    <alternativeName>
        <fullName evidence="7 8">NAD(+) synthase [glutamine-hydrolyzing]</fullName>
    </alternativeName>
</protein>
<comment type="function">
    <text evidence="7">Catalyzes the ATP-dependent amidation of deamido-NAD to form NAD. Uses L-glutamine as a nitrogen source.</text>
</comment>
<evidence type="ECO:0000313" key="13">
    <source>
        <dbReference type="Proteomes" id="UP000886865"/>
    </source>
</evidence>
<feature type="binding site" evidence="7">
    <location>
        <position position="412"/>
    </location>
    <ligand>
        <name>deamido-NAD(+)</name>
        <dbReference type="ChEBI" id="CHEBI:58437"/>
        <note>ligand shared between two neighboring subunits</note>
    </ligand>
</feature>
<dbReference type="PANTHER" id="PTHR23090">
    <property type="entry name" value="NH 3 /GLUTAMINE-DEPENDENT NAD + SYNTHETASE"/>
    <property type="match status" value="1"/>
</dbReference>
<evidence type="ECO:0000256" key="8">
    <source>
        <dbReference type="PIRNR" id="PIRNR006630"/>
    </source>
</evidence>
<evidence type="ECO:0000256" key="4">
    <source>
        <dbReference type="ARBA" id="ARBA00022741"/>
    </source>
</evidence>
<feature type="active site" description="Proton acceptor" evidence="9">
    <location>
        <position position="44"/>
    </location>
</feature>
<dbReference type="GO" id="GO:0004359">
    <property type="term" value="F:glutaminase activity"/>
    <property type="evidence" value="ECO:0007669"/>
    <property type="project" value="InterPro"/>
</dbReference>
<feature type="binding site" evidence="7">
    <location>
        <position position="199"/>
    </location>
    <ligand>
        <name>L-glutamine</name>
        <dbReference type="ChEBI" id="CHEBI:58359"/>
    </ligand>
</feature>
<comment type="pathway">
    <text evidence="1 7 8">Cofactor biosynthesis; NAD(+) biosynthesis; NAD(+) from deamido-NAD(+) (L-Gln route): step 1/1.</text>
</comment>
<dbReference type="PROSITE" id="PS50263">
    <property type="entry name" value="CN_HYDROLASE"/>
    <property type="match status" value="1"/>
</dbReference>
<comment type="caution">
    <text evidence="7">Lacks conserved residue(s) required for the propagation of feature annotation.</text>
</comment>
<evidence type="ECO:0000256" key="9">
    <source>
        <dbReference type="PROSITE-ProRule" id="PRU10139"/>
    </source>
</evidence>
<feature type="binding site" evidence="7">
    <location>
        <position position="122"/>
    </location>
    <ligand>
        <name>L-glutamine</name>
        <dbReference type="ChEBI" id="CHEBI:58359"/>
    </ligand>
</feature>
<dbReference type="InterPro" id="IPR003694">
    <property type="entry name" value="NAD_synthase"/>
</dbReference>
<dbReference type="PIRSF" id="PIRSF006630">
    <property type="entry name" value="NADS_GAT"/>
    <property type="match status" value="1"/>
</dbReference>
<gene>
    <name evidence="7 12" type="primary">nadE</name>
    <name evidence="12" type="ORF">IAA86_03340</name>
</gene>
<evidence type="ECO:0000256" key="10">
    <source>
        <dbReference type="RuleBase" id="RU003811"/>
    </source>
</evidence>
<keyword evidence="3 7" id="KW-0436">Ligase</keyword>
<dbReference type="CDD" id="cd00553">
    <property type="entry name" value="NAD_synthase"/>
    <property type="match status" value="1"/>
</dbReference>
<evidence type="ECO:0000256" key="6">
    <source>
        <dbReference type="ARBA" id="ARBA00023027"/>
    </source>
</evidence>
<dbReference type="CDD" id="cd07570">
    <property type="entry name" value="GAT_Gln-NAD-synth"/>
    <property type="match status" value="1"/>
</dbReference>
<dbReference type="SUPFAM" id="SSF56317">
    <property type="entry name" value="Carbon-nitrogen hydrolase"/>
    <property type="match status" value="1"/>
</dbReference>
<dbReference type="GO" id="GO:0005524">
    <property type="term" value="F:ATP binding"/>
    <property type="evidence" value="ECO:0007669"/>
    <property type="project" value="UniProtKB-UniRule"/>
</dbReference>
<dbReference type="GO" id="GO:0000257">
    <property type="term" value="F:nitrilase activity"/>
    <property type="evidence" value="ECO:0007669"/>
    <property type="project" value="UniProtKB-ARBA"/>
</dbReference>
<dbReference type="InterPro" id="IPR022310">
    <property type="entry name" value="NAD/GMP_synthase"/>
</dbReference>
<dbReference type="GO" id="GO:0005737">
    <property type="term" value="C:cytoplasm"/>
    <property type="evidence" value="ECO:0007669"/>
    <property type="project" value="InterPro"/>
</dbReference>
<feature type="active site" description="For glutaminase activity" evidence="7">
    <location>
        <position position="116"/>
    </location>
</feature>
<accession>A0A9D1FIE7</accession>
<keyword evidence="4 7" id="KW-0547">Nucleotide-binding</keyword>
<dbReference type="InterPro" id="IPR014729">
    <property type="entry name" value="Rossmann-like_a/b/a_fold"/>
</dbReference>
<feature type="binding site" evidence="7">
    <location>
        <begin position="320"/>
        <end position="327"/>
    </location>
    <ligand>
        <name>ATP</name>
        <dbReference type="ChEBI" id="CHEBI:30616"/>
    </ligand>
</feature>
<evidence type="ECO:0000313" key="12">
    <source>
        <dbReference type="EMBL" id="HIS74037.1"/>
    </source>
</evidence>
<dbReference type="Proteomes" id="UP000886865">
    <property type="component" value="Unassembled WGS sequence"/>
</dbReference>
<keyword evidence="5 7" id="KW-0067">ATP-binding</keyword>
<dbReference type="HAMAP" id="MF_02090">
    <property type="entry name" value="NadE_glutamine_dep"/>
    <property type="match status" value="1"/>
</dbReference>
<feature type="binding site" evidence="7">
    <location>
        <position position="442"/>
    </location>
    <ligand>
        <name>deamido-NAD(+)</name>
        <dbReference type="ChEBI" id="CHEBI:58437"/>
        <note>ligand shared between two neighboring subunits</note>
    </ligand>
</feature>
<dbReference type="NCBIfam" id="TIGR00552">
    <property type="entry name" value="nadE"/>
    <property type="match status" value="1"/>
</dbReference>
<feature type="binding site" evidence="7">
    <location>
        <position position="573"/>
    </location>
    <ligand>
        <name>deamido-NAD(+)</name>
        <dbReference type="ChEBI" id="CHEBI:58437"/>
        <note>ligand shared between two neighboring subunits</note>
    </ligand>
</feature>
<dbReference type="GO" id="GO:0008795">
    <property type="term" value="F:NAD+ synthase activity"/>
    <property type="evidence" value="ECO:0007669"/>
    <property type="project" value="UniProtKB-UniRule"/>
</dbReference>
<dbReference type="PANTHER" id="PTHR23090:SF9">
    <property type="entry name" value="GLUTAMINE-DEPENDENT NAD(+) SYNTHETASE"/>
    <property type="match status" value="1"/>
</dbReference>
<comment type="caution">
    <text evidence="12">The sequence shown here is derived from an EMBL/GenBank/DDBJ whole genome shotgun (WGS) entry which is preliminary data.</text>
</comment>
<comment type="catalytic activity">
    <reaction evidence="7 8">
        <text>deamido-NAD(+) + L-glutamine + ATP + H2O = L-glutamate + AMP + diphosphate + NAD(+) + H(+)</text>
        <dbReference type="Rhea" id="RHEA:24384"/>
        <dbReference type="ChEBI" id="CHEBI:15377"/>
        <dbReference type="ChEBI" id="CHEBI:15378"/>
        <dbReference type="ChEBI" id="CHEBI:29985"/>
        <dbReference type="ChEBI" id="CHEBI:30616"/>
        <dbReference type="ChEBI" id="CHEBI:33019"/>
        <dbReference type="ChEBI" id="CHEBI:57540"/>
        <dbReference type="ChEBI" id="CHEBI:58359"/>
        <dbReference type="ChEBI" id="CHEBI:58437"/>
        <dbReference type="ChEBI" id="CHEBI:456215"/>
        <dbReference type="EC" id="6.3.5.1"/>
    </reaction>
</comment>
<dbReference type="PROSITE" id="PS00920">
    <property type="entry name" value="NITRIL_CHT_1"/>
    <property type="match status" value="1"/>
</dbReference>
<feature type="active site" description="Nucleophile; for glutaminase activity" evidence="7">
    <location>
        <position position="155"/>
    </location>
</feature>